<dbReference type="InterPro" id="IPR003033">
    <property type="entry name" value="SCP2_sterol-bd_dom"/>
</dbReference>
<feature type="domain" description="SCP2" evidence="1">
    <location>
        <begin position="19"/>
        <end position="95"/>
    </location>
</feature>
<evidence type="ECO:0000259" key="1">
    <source>
        <dbReference type="Pfam" id="PF02036"/>
    </source>
</evidence>
<dbReference type="InterPro" id="IPR036527">
    <property type="entry name" value="SCP2_sterol-bd_dom_sf"/>
</dbReference>
<proteinExistence type="predicted"/>
<accession>A0ABQ0AKP4</accession>
<evidence type="ECO:0000313" key="2">
    <source>
        <dbReference type="EMBL" id="GAA6196440.1"/>
    </source>
</evidence>
<dbReference type="Gene3D" id="3.30.1050.10">
    <property type="entry name" value="SCP2 sterol-binding domain"/>
    <property type="match status" value="1"/>
</dbReference>
<evidence type="ECO:0000313" key="3">
    <source>
        <dbReference type="Proteomes" id="UP001441944"/>
    </source>
</evidence>
<reference evidence="2 3" key="1">
    <citation type="submission" date="2024-04" db="EMBL/GenBank/DDBJ databases">
        <title>Draft genome sequence of Pseudophaeobacter arcticus NBRC 116598.</title>
        <authorList>
            <person name="Miyakawa T."/>
            <person name="Kusuya Y."/>
            <person name="Miura T."/>
        </authorList>
    </citation>
    <scope>NUCLEOTIDE SEQUENCE [LARGE SCALE GENOMIC DNA]</scope>
    <source>
        <strain evidence="2 3">SU-CL00105</strain>
    </source>
</reference>
<dbReference type="EMBL" id="BAABWU010000006">
    <property type="protein sequence ID" value="GAA6196440.1"/>
    <property type="molecule type" value="Genomic_DNA"/>
</dbReference>
<sequence>MSDTLEQAAAAMNEKMAGSDFSATAKFAIEGLGSIVLDGNGARVSDDEADVTMSADAETFQGILTGEVNPTSAFMSGKLTIDGDMGTAMQLASALA</sequence>
<dbReference type="Pfam" id="PF02036">
    <property type="entry name" value="SCP2"/>
    <property type="match status" value="1"/>
</dbReference>
<keyword evidence="3" id="KW-1185">Reference proteome</keyword>
<dbReference type="SUPFAM" id="SSF55718">
    <property type="entry name" value="SCP-like"/>
    <property type="match status" value="1"/>
</dbReference>
<protein>
    <submittedName>
        <fullName evidence="2">SCP2 sterol-binding domain-containing protein</fullName>
    </submittedName>
</protein>
<organism evidence="2 3">
    <name type="scientific">Pseudophaeobacter arcticus</name>
    <dbReference type="NCBI Taxonomy" id="385492"/>
    <lineage>
        <taxon>Bacteria</taxon>
        <taxon>Pseudomonadati</taxon>
        <taxon>Pseudomonadota</taxon>
        <taxon>Alphaproteobacteria</taxon>
        <taxon>Rhodobacterales</taxon>
        <taxon>Paracoccaceae</taxon>
        <taxon>Pseudophaeobacter</taxon>
    </lineage>
</organism>
<name>A0ABQ0AKP4_9RHOB</name>
<gene>
    <name evidence="2" type="ORF">NBRC116598_18840</name>
</gene>
<dbReference type="RefSeq" id="WP_295449089.1">
    <property type="nucleotide sequence ID" value="NZ_BAABWU010000006.1"/>
</dbReference>
<dbReference type="Proteomes" id="UP001441944">
    <property type="component" value="Unassembled WGS sequence"/>
</dbReference>
<comment type="caution">
    <text evidence="2">The sequence shown here is derived from an EMBL/GenBank/DDBJ whole genome shotgun (WGS) entry which is preliminary data.</text>
</comment>